<dbReference type="GO" id="GO:0008170">
    <property type="term" value="F:N-methyltransferase activity"/>
    <property type="evidence" value="ECO:0007669"/>
    <property type="project" value="UniProtKB-ARBA"/>
</dbReference>
<dbReference type="GO" id="GO:0032259">
    <property type="term" value="P:methylation"/>
    <property type="evidence" value="ECO:0007669"/>
    <property type="project" value="UniProtKB-KW"/>
</dbReference>
<dbReference type="GO" id="GO:0003676">
    <property type="term" value="F:nucleic acid binding"/>
    <property type="evidence" value="ECO:0007669"/>
    <property type="project" value="InterPro"/>
</dbReference>
<dbReference type="PROSITE" id="PS00092">
    <property type="entry name" value="N6_MTASE"/>
    <property type="match status" value="1"/>
</dbReference>
<evidence type="ECO:0000256" key="2">
    <source>
        <dbReference type="ARBA" id="ARBA00022691"/>
    </source>
</evidence>
<dbReference type="InterPro" id="IPR050210">
    <property type="entry name" value="tRNA_Adenine-N(6)_MTase"/>
</dbReference>
<dbReference type="CDD" id="cd02440">
    <property type="entry name" value="AdoMet_MTases"/>
    <property type="match status" value="1"/>
</dbReference>
<dbReference type="Gene3D" id="3.40.50.150">
    <property type="entry name" value="Vaccinia Virus protein VP39"/>
    <property type="match status" value="1"/>
</dbReference>
<dbReference type="STRING" id="517719.SAMN05421762_0704"/>
<dbReference type="InterPro" id="IPR029063">
    <property type="entry name" value="SAM-dependent_MTases_sf"/>
</dbReference>
<keyword evidence="1 4" id="KW-0489">Methyltransferase</keyword>
<dbReference type="RefSeq" id="WP_093450449.1">
    <property type="nucleotide sequence ID" value="NZ_CAXQIN010000138.1"/>
</dbReference>
<proteinExistence type="predicted"/>
<gene>
    <name evidence="4" type="ORF">SAMN05421762_0704</name>
</gene>
<accession>A0A1I1IKZ6</accession>
<name>A0A1I1IKZ6_9RHOB</name>
<feature type="domain" description="Methyltransferase small" evidence="3">
    <location>
        <begin position="37"/>
        <end position="133"/>
    </location>
</feature>
<dbReference type="OrthoDB" id="5489421at2"/>
<dbReference type="Pfam" id="PF05175">
    <property type="entry name" value="MTS"/>
    <property type="match status" value="1"/>
</dbReference>
<reference evidence="4 5" key="1">
    <citation type="submission" date="2016-10" db="EMBL/GenBank/DDBJ databases">
        <authorList>
            <person name="de Groot N.N."/>
        </authorList>
    </citation>
    <scope>NUCLEOTIDE SEQUENCE [LARGE SCALE GENOMIC DNA]</scope>
    <source>
        <strain evidence="4 5">DSM 29619</strain>
    </source>
</reference>
<evidence type="ECO:0000256" key="1">
    <source>
        <dbReference type="ARBA" id="ARBA00022603"/>
    </source>
</evidence>
<dbReference type="GO" id="GO:0008757">
    <property type="term" value="F:S-adenosylmethionine-dependent methyltransferase activity"/>
    <property type="evidence" value="ECO:0007669"/>
    <property type="project" value="UniProtKB-ARBA"/>
</dbReference>
<protein>
    <submittedName>
        <fullName evidence="4">tRNA1(Val) A37 N6-methylase TrmN6</fullName>
    </submittedName>
</protein>
<dbReference type="InterPro" id="IPR002052">
    <property type="entry name" value="DNA_methylase_N6_adenine_CS"/>
</dbReference>
<organism evidence="4 5">
    <name type="scientific">Pseudooceanicola nitratireducens</name>
    <dbReference type="NCBI Taxonomy" id="517719"/>
    <lineage>
        <taxon>Bacteria</taxon>
        <taxon>Pseudomonadati</taxon>
        <taxon>Pseudomonadota</taxon>
        <taxon>Alphaproteobacteria</taxon>
        <taxon>Rhodobacterales</taxon>
        <taxon>Paracoccaceae</taxon>
        <taxon>Pseudooceanicola</taxon>
    </lineage>
</organism>
<dbReference type="PANTHER" id="PTHR47739:SF1">
    <property type="entry name" value="TRNA1(VAL) (ADENINE(37)-N6)-METHYLTRANSFERASE"/>
    <property type="match status" value="1"/>
</dbReference>
<dbReference type="Proteomes" id="UP000231644">
    <property type="component" value="Unassembled WGS sequence"/>
</dbReference>
<keyword evidence="2" id="KW-0949">S-adenosyl-L-methionine</keyword>
<sequence>MSDLPPDSAVTRDLILGGRVVLNQPKKGYRAGVDPVFLAAAVPARPGQSVLDLGCGVGAAALCLGARVPGLRLAGLEREPGYADLARQNAQENAQDFSIFEGDLAAMPAALRQMSFDHVLANPPYFRRDQSVRADHAAREAAMGEETPLAAWVAAAARRCKPRGTVTFVHRTERLPDLLSAFQACLGSLVVKPLIPRQGRESQLCLVQGRKEGRAAFRLAHGLVVHDGLRHERDGTDYTPDAANILGAAAALEM</sequence>
<evidence type="ECO:0000259" key="3">
    <source>
        <dbReference type="Pfam" id="PF05175"/>
    </source>
</evidence>
<dbReference type="InterPro" id="IPR007848">
    <property type="entry name" value="Small_mtfrase_dom"/>
</dbReference>
<dbReference type="AlphaFoldDB" id="A0A1I1IKZ6"/>
<dbReference type="EMBL" id="FOLX01000001">
    <property type="protein sequence ID" value="SFC36865.1"/>
    <property type="molecule type" value="Genomic_DNA"/>
</dbReference>
<keyword evidence="5" id="KW-1185">Reference proteome</keyword>
<keyword evidence="1 4" id="KW-0808">Transferase</keyword>
<evidence type="ECO:0000313" key="4">
    <source>
        <dbReference type="EMBL" id="SFC36865.1"/>
    </source>
</evidence>
<evidence type="ECO:0000313" key="5">
    <source>
        <dbReference type="Proteomes" id="UP000231644"/>
    </source>
</evidence>
<dbReference type="PANTHER" id="PTHR47739">
    <property type="entry name" value="TRNA1(VAL) (ADENINE(37)-N6)-METHYLTRANSFERASE"/>
    <property type="match status" value="1"/>
</dbReference>
<dbReference type="SUPFAM" id="SSF53335">
    <property type="entry name" value="S-adenosyl-L-methionine-dependent methyltransferases"/>
    <property type="match status" value="1"/>
</dbReference>